<reference evidence="1 2" key="1">
    <citation type="submission" date="2020-08" db="EMBL/GenBank/DDBJ databases">
        <title>Genomic Encyclopedia of Type Strains, Phase IV (KMG-IV): sequencing the most valuable type-strain genomes for metagenomic binning, comparative biology and taxonomic classification.</title>
        <authorList>
            <person name="Goeker M."/>
        </authorList>
    </citation>
    <scope>NUCLEOTIDE SEQUENCE [LARGE SCALE GENOMIC DNA]</scope>
    <source>
        <strain evidence="1 2">DSM 102238</strain>
    </source>
</reference>
<protein>
    <submittedName>
        <fullName evidence="1">Uncharacterized protein</fullName>
    </submittedName>
</protein>
<name>A0A7W6EGK8_9HYPH</name>
<evidence type="ECO:0000313" key="1">
    <source>
        <dbReference type="EMBL" id="MBB3998385.1"/>
    </source>
</evidence>
<organism evidence="1 2">
    <name type="scientific">Aureimonas pseudogalii</name>
    <dbReference type="NCBI Taxonomy" id="1744844"/>
    <lineage>
        <taxon>Bacteria</taxon>
        <taxon>Pseudomonadati</taxon>
        <taxon>Pseudomonadota</taxon>
        <taxon>Alphaproteobacteria</taxon>
        <taxon>Hyphomicrobiales</taxon>
        <taxon>Aurantimonadaceae</taxon>
        <taxon>Aureimonas</taxon>
    </lineage>
</organism>
<evidence type="ECO:0000313" key="2">
    <source>
        <dbReference type="Proteomes" id="UP000542776"/>
    </source>
</evidence>
<accession>A0A7W6EGK8</accession>
<sequence length="246" mass="27403">MEQHTELDSQRQAIREAALNETIIETRHRLATFASEVFHDVGRELHVVGHLIGSDRTNGTSPFGHGDDATVAVSMLLRIGSELVSASSDLIADGRAYAGSALIRQLVEIEYLAWAFETKSEEAARWLRSTHGERMTFFTPAKLRKAADGRFRGVDYGYHCELGGHPVPQSWQLLGDDGGLGQLMLSDCLGHTGRIWDHVVRWAHGHPLGQGVSSRSTEMLTRFGDWKRIDPLTELPPPPEAFPERW</sequence>
<gene>
    <name evidence="1" type="ORF">GGR04_002226</name>
</gene>
<proteinExistence type="predicted"/>
<comment type="caution">
    <text evidence="1">The sequence shown here is derived from an EMBL/GenBank/DDBJ whole genome shotgun (WGS) entry which is preliminary data.</text>
</comment>
<keyword evidence="2" id="KW-1185">Reference proteome</keyword>
<dbReference type="EMBL" id="JACIEK010000005">
    <property type="protein sequence ID" value="MBB3998385.1"/>
    <property type="molecule type" value="Genomic_DNA"/>
</dbReference>
<dbReference type="RefSeq" id="WP_183199926.1">
    <property type="nucleotide sequence ID" value="NZ_JACIEK010000005.1"/>
</dbReference>
<dbReference type="Proteomes" id="UP000542776">
    <property type="component" value="Unassembled WGS sequence"/>
</dbReference>
<dbReference type="AlphaFoldDB" id="A0A7W6EGK8"/>